<dbReference type="InterPro" id="IPR003203">
    <property type="entry name" value="CobU/CobP"/>
</dbReference>
<dbReference type="PANTHER" id="PTHR34848:SF1">
    <property type="entry name" value="BIFUNCTIONAL ADENOSYLCOBALAMIN BIOSYNTHESIS PROTEIN COBU"/>
    <property type="match status" value="1"/>
</dbReference>
<evidence type="ECO:0000256" key="1">
    <source>
        <dbReference type="ARBA" id="ARBA00000312"/>
    </source>
</evidence>
<dbReference type="UniPathway" id="UPA00148">
    <property type="reaction ID" value="UER00236"/>
</dbReference>
<dbReference type="OrthoDB" id="9799422at2"/>
<organism evidence="20 21">
    <name type="scientific">Candidatus Kurthia intestinigallinarum</name>
    <dbReference type="NCBI Taxonomy" id="1562256"/>
    <lineage>
        <taxon>Bacteria</taxon>
        <taxon>Bacillati</taxon>
        <taxon>Bacillota</taxon>
        <taxon>Bacilli</taxon>
        <taxon>Bacillales</taxon>
        <taxon>Caryophanaceae</taxon>
        <taxon>Kurthia</taxon>
    </lineage>
</organism>
<keyword evidence="13" id="KW-0418">Kinase</keyword>
<dbReference type="GO" id="GO:0009236">
    <property type="term" value="P:cobalamin biosynthetic process"/>
    <property type="evidence" value="ECO:0007669"/>
    <property type="project" value="UniProtKB-UniPathway"/>
</dbReference>
<sequence length="195" mass="22217">MEPAVAPLIFITGGVRSGKSHFAEALTKQLCEPTHQLVYIATGVAFDDEMARRIAHHQQLRAGEGWQTIEHPTNFSTLPPHIPDNAVVLWDCATTWLGNECYDDNAWQDQARLQARIEAMKEALWTLRKRGIPLVIVSNEMLDSPVPHYDETRVYTQTLGELHQWFAAEATIAIEMEYGYKKIWKGADVFENYFS</sequence>
<dbReference type="GO" id="GO:0043752">
    <property type="term" value="F:adenosylcobinamide kinase activity"/>
    <property type="evidence" value="ECO:0007669"/>
    <property type="project" value="UniProtKB-EC"/>
</dbReference>
<keyword evidence="21" id="KW-1185">Reference proteome</keyword>
<comment type="pathway">
    <text evidence="5">Cofactor biosynthesis; adenosylcobalamin biosynthesis; adenosylcobalamin from cob(II)yrinate a,c-diamide: step 6/7.</text>
</comment>
<evidence type="ECO:0000256" key="16">
    <source>
        <dbReference type="ARBA" id="ARBA00029570"/>
    </source>
</evidence>
<feature type="active site" description="GMP-histidine intermediate" evidence="18">
    <location>
        <position position="57"/>
    </location>
</feature>
<feature type="binding site" evidence="19">
    <location>
        <begin position="13"/>
        <end position="20"/>
    </location>
    <ligand>
        <name>GTP</name>
        <dbReference type="ChEBI" id="CHEBI:37565"/>
    </ligand>
</feature>
<dbReference type="Pfam" id="PF02283">
    <property type="entry name" value="CobU"/>
    <property type="match status" value="1"/>
</dbReference>
<keyword evidence="10" id="KW-0169">Cobalamin biosynthesis</keyword>
<dbReference type="EC" id="2.7.7.62" evidence="9"/>
<evidence type="ECO:0000256" key="14">
    <source>
        <dbReference type="ARBA" id="ARBA00022840"/>
    </source>
</evidence>
<gene>
    <name evidence="20" type="ORF">QI30_12265</name>
</gene>
<evidence type="ECO:0000256" key="13">
    <source>
        <dbReference type="ARBA" id="ARBA00022777"/>
    </source>
</evidence>
<reference evidence="20 21" key="1">
    <citation type="submission" date="2014-11" db="EMBL/GenBank/DDBJ databases">
        <title>Genome sequence and analysis of novel Kurthia sp.</title>
        <authorList>
            <person name="Lawson J.N."/>
            <person name="Gonzalez J.E."/>
            <person name="Rinauldi L."/>
            <person name="Xuan Z."/>
            <person name="Firman A."/>
            <person name="Shaddox L."/>
            <person name="Trudeau A."/>
            <person name="Shah S."/>
            <person name="Reiman D."/>
        </authorList>
    </citation>
    <scope>NUCLEOTIDE SEQUENCE [LARGE SCALE GENOMIC DNA]</scope>
    <source>
        <strain evidence="20 21">3B1D</strain>
    </source>
</reference>
<dbReference type="PIRSF" id="PIRSF006135">
    <property type="entry name" value="CobU"/>
    <property type="match status" value="1"/>
</dbReference>
<keyword evidence="12 19" id="KW-0547">Nucleotide-binding</keyword>
<evidence type="ECO:0000256" key="3">
    <source>
        <dbReference type="ARBA" id="ARBA00001522"/>
    </source>
</evidence>
<accession>A0A433RU42</accession>
<evidence type="ECO:0000256" key="18">
    <source>
        <dbReference type="PIRSR" id="PIRSR006135-1"/>
    </source>
</evidence>
<dbReference type="GO" id="GO:0005525">
    <property type="term" value="F:GTP binding"/>
    <property type="evidence" value="ECO:0007669"/>
    <property type="project" value="UniProtKB-KW"/>
</dbReference>
<comment type="function">
    <text evidence="4">Catalyzes ATP-dependent phosphorylation of adenosylcobinamide and addition of GMP to adenosylcobinamide phosphate.</text>
</comment>
<evidence type="ECO:0000313" key="20">
    <source>
        <dbReference type="EMBL" id="RUS55683.1"/>
    </source>
</evidence>
<dbReference type="GO" id="GO:0008820">
    <property type="term" value="F:cobinamide phosphate guanylyltransferase activity"/>
    <property type="evidence" value="ECO:0007669"/>
    <property type="project" value="UniProtKB-EC"/>
</dbReference>
<dbReference type="Proteomes" id="UP000288623">
    <property type="component" value="Unassembled WGS sequence"/>
</dbReference>
<dbReference type="RefSeq" id="WP_126990950.1">
    <property type="nucleotide sequence ID" value="NZ_JTFC01000031.1"/>
</dbReference>
<evidence type="ECO:0000313" key="21">
    <source>
        <dbReference type="Proteomes" id="UP000288623"/>
    </source>
</evidence>
<evidence type="ECO:0000256" key="8">
    <source>
        <dbReference type="ARBA" id="ARBA00012016"/>
    </source>
</evidence>
<evidence type="ECO:0000256" key="7">
    <source>
        <dbReference type="ARBA" id="ARBA00007490"/>
    </source>
</evidence>
<dbReference type="PANTHER" id="PTHR34848">
    <property type="match status" value="1"/>
</dbReference>
<evidence type="ECO:0000256" key="17">
    <source>
        <dbReference type="ARBA" id="ARBA00030571"/>
    </source>
</evidence>
<proteinExistence type="inferred from homology"/>
<dbReference type="EC" id="2.7.1.156" evidence="8"/>
<comment type="catalytic activity">
    <reaction evidence="1">
        <text>adenosylcob(III)inamide + ATP = adenosylcob(III)inamide phosphate + ADP + H(+)</text>
        <dbReference type="Rhea" id="RHEA:15769"/>
        <dbReference type="ChEBI" id="CHEBI:2480"/>
        <dbReference type="ChEBI" id="CHEBI:15378"/>
        <dbReference type="ChEBI" id="CHEBI:30616"/>
        <dbReference type="ChEBI" id="CHEBI:58502"/>
        <dbReference type="ChEBI" id="CHEBI:456216"/>
        <dbReference type="EC" id="2.7.1.156"/>
    </reaction>
</comment>
<evidence type="ECO:0000256" key="15">
    <source>
        <dbReference type="ARBA" id="ARBA00023134"/>
    </source>
</evidence>
<evidence type="ECO:0000256" key="4">
    <source>
        <dbReference type="ARBA" id="ARBA00003889"/>
    </source>
</evidence>
<keyword evidence="14" id="KW-0067">ATP-binding</keyword>
<evidence type="ECO:0000256" key="19">
    <source>
        <dbReference type="PIRSR" id="PIRSR006135-2"/>
    </source>
</evidence>
<comment type="catalytic activity">
    <reaction evidence="3">
        <text>adenosylcob(III)inamide + GTP = adenosylcob(III)inamide phosphate + GDP + H(+)</text>
        <dbReference type="Rhea" id="RHEA:15765"/>
        <dbReference type="ChEBI" id="CHEBI:2480"/>
        <dbReference type="ChEBI" id="CHEBI:15378"/>
        <dbReference type="ChEBI" id="CHEBI:37565"/>
        <dbReference type="ChEBI" id="CHEBI:58189"/>
        <dbReference type="ChEBI" id="CHEBI:58502"/>
        <dbReference type="EC" id="2.7.1.156"/>
    </reaction>
</comment>
<keyword evidence="15 19" id="KW-0342">GTP-binding</keyword>
<protein>
    <recommendedName>
        <fullName evidence="16">Adenosylcobinamide kinase</fullName>
        <ecNumber evidence="8">2.7.1.156</ecNumber>
        <ecNumber evidence="9">2.7.7.62</ecNumber>
    </recommendedName>
    <alternativeName>
        <fullName evidence="17">Adenosylcobinamide-phosphate guanylyltransferase</fullName>
    </alternativeName>
</protein>
<feature type="binding site" evidence="19">
    <location>
        <begin position="41"/>
        <end position="43"/>
    </location>
    <ligand>
        <name>GTP</name>
        <dbReference type="ChEBI" id="CHEBI:37565"/>
    </ligand>
</feature>
<dbReference type="EMBL" id="JTFC01000031">
    <property type="protein sequence ID" value="RUS55683.1"/>
    <property type="molecule type" value="Genomic_DNA"/>
</dbReference>
<keyword evidence="11" id="KW-0808">Transferase</keyword>
<feature type="binding site" evidence="19">
    <location>
        <position position="91"/>
    </location>
    <ligand>
        <name>GTP</name>
        <dbReference type="ChEBI" id="CHEBI:37565"/>
    </ligand>
</feature>
<dbReference type="SUPFAM" id="SSF52540">
    <property type="entry name" value="P-loop containing nucleoside triphosphate hydrolases"/>
    <property type="match status" value="1"/>
</dbReference>
<feature type="binding site" evidence="19">
    <location>
        <position position="70"/>
    </location>
    <ligand>
        <name>GTP</name>
        <dbReference type="ChEBI" id="CHEBI:37565"/>
    </ligand>
</feature>
<evidence type="ECO:0000256" key="9">
    <source>
        <dbReference type="ARBA" id="ARBA00012523"/>
    </source>
</evidence>
<comment type="similarity">
    <text evidence="7">Belongs to the CobU/CobP family.</text>
</comment>
<dbReference type="InterPro" id="IPR027417">
    <property type="entry name" value="P-loop_NTPase"/>
</dbReference>
<evidence type="ECO:0000256" key="2">
    <source>
        <dbReference type="ARBA" id="ARBA00000711"/>
    </source>
</evidence>
<evidence type="ECO:0000256" key="10">
    <source>
        <dbReference type="ARBA" id="ARBA00022573"/>
    </source>
</evidence>
<dbReference type="AlphaFoldDB" id="A0A433RU42"/>
<evidence type="ECO:0000256" key="11">
    <source>
        <dbReference type="ARBA" id="ARBA00022679"/>
    </source>
</evidence>
<evidence type="ECO:0000256" key="6">
    <source>
        <dbReference type="ARBA" id="ARBA00005159"/>
    </source>
</evidence>
<dbReference type="CDD" id="cd00544">
    <property type="entry name" value="CobU"/>
    <property type="match status" value="1"/>
</dbReference>
<name>A0A433RU42_9BACL</name>
<comment type="catalytic activity">
    <reaction evidence="2">
        <text>adenosylcob(III)inamide phosphate + GTP + H(+) = adenosylcob(III)inamide-GDP + diphosphate</text>
        <dbReference type="Rhea" id="RHEA:22712"/>
        <dbReference type="ChEBI" id="CHEBI:15378"/>
        <dbReference type="ChEBI" id="CHEBI:33019"/>
        <dbReference type="ChEBI" id="CHEBI:37565"/>
        <dbReference type="ChEBI" id="CHEBI:58502"/>
        <dbReference type="ChEBI" id="CHEBI:60487"/>
        <dbReference type="EC" id="2.7.7.62"/>
    </reaction>
</comment>
<dbReference type="Gene3D" id="3.40.50.300">
    <property type="entry name" value="P-loop containing nucleotide triphosphate hydrolases"/>
    <property type="match status" value="1"/>
</dbReference>
<dbReference type="GO" id="GO:0005524">
    <property type="term" value="F:ATP binding"/>
    <property type="evidence" value="ECO:0007669"/>
    <property type="project" value="UniProtKB-KW"/>
</dbReference>
<comment type="caution">
    <text evidence="20">The sequence shown here is derived from an EMBL/GenBank/DDBJ whole genome shotgun (WGS) entry which is preliminary data.</text>
</comment>
<comment type="pathway">
    <text evidence="6">Cofactor biosynthesis; adenosylcobalamin biosynthesis; adenosylcobalamin from cob(II)yrinate a,c-diamide: step 5/7.</text>
</comment>
<evidence type="ECO:0000256" key="12">
    <source>
        <dbReference type="ARBA" id="ARBA00022741"/>
    </source>
</evidence>
<evidence type="ECO:0000256" key="5">
    <source>
        <dbReference type="ARBA" id="ARBA00004692"/>
    </source>
</evidence>